<name>A0A848KFX6_9NOCA</name>
<organism evidence="1 2">
    <name type="scientific">Antrihabitans stalactiti</name>
    <dbReference type="NCBI Taxonomy" id="2584121"/>
    <lineage>
        <taxon>Bacteria</taxon>
        <taxon>Bacillati</taxon>
        <taxon>Actinomycetota</taxon>
        <taxon>Actinomycetes</taxon>
        <taxon>Mycobacteriales</taxon>
        <taxon>Nocardiaceae</taxon>
        <taxon>Antrihabitans</taxon>
    </lineage>
</organism>
<dbReference type="RefSeq" id="WP_169586646.1">
    <property type="nucleotide sequence ID" value="NZ_VCQU01000003.1"/>
</dbReference>
<accession>A0A848KFX6</accession>
<evidence type="ECO:0000313" key="1">
    <source>
        <dbReference type="EMBL" id="NMN95612.1"/>
    </source>
</evidence>
<dbReference type="AlphaFoldDB" id="A0A848KFX6"/>
<reference evidence="1 2" key="1">
    <citation type="submission" date="2019-05" db="EMBL/GenBank/DDBJ databases">
        <authorList>
            <person name="Lee S.D."/>
        </authorList>
    </citation>
    <scope>NUCLEOTIDE SEQUENCE [LARGE SCALE GENOMIC DNA]</scope>
    <source>
        <strain evidence="1 2">YC2-7</strain>
    </source>
</reference>
<evidence type="ECO:0000313" key="2">
    <source>
        <dbReference type="Proteomes" id="UP000535543"/>
    </source>
</evidence>
<comment type="caution">
    <text evidence="1">The sequence shown here is derived from an EMBL/GenBank/DDBJ whole genome shotgun (WGS) entry which is preliminary data.</text>
</comment>
<protein>
    <submittedName>
        <fullName evidence="1">Uncharacterized protein</fullName>
    </submittedName>
</protein>
<gene>
    <name evidence="1" type="ORF">FGL95_11265</name>
</gene>
<proteinExistence type="predicted"/>
<sequence length="564" mass="60502">MADSVDVEELLRRVREQQWGAHPGRVAAQLHTVYATATDDRTRARVAAALVRSWVYGGEADRATRFAAEAVDLAERIADPAILADALEAALLATWGPDQLAERRAITERLSDVAAHLDDVHARMMASMWRLTVSLESLDGLAVARQLRVLDSLAIETDSPLVRFFADSRGAVHALVTGDVDTARRLAETALRSGAAAEVVDLEAVTHCLHAGLAVQTSDTAALADEAAQHCEHGLATGVPIIAAVGSNLFCYAGDLARAGTVLDRLTTDTIPDLARDVDWLPTVALLVWTATKVGRTDLLDRGIGLLAPYSGRAIIDAGAVMFHGVVSDVLYRASAALGRTDDAARYRAAAADEYRRLGAVWWLERLGEPTVQRSALSRVVHLRATGGDLWIVGYDGSSCVLRDSKGLRYLRELVGNAGKEISALDLTAVVEGHSGTALVDSDAGEVLDAAAKSAYRRRLADLDEEIAEASAWSDTERAARLELERDALLDQLAAAAGLGGRGRVALSNSERARVAVRKAISAALDRIAQQDPTFARLLRDAVRTGRVCSFEPDPSRPIEWRLS</sequence>
<reference evidence="1 2" key="2">
    <citation type="submission" date="2020-06" db="EMBL/GenBank/DDBJ databases">
        <title>Antribacter stalactiti gen. nov., sp. nov., a new member of the family Nacardiaceae isolated from a cave.</title>
        <authorList>
            <person name="Kim I.S."/>
        </authorList>
    </citation>
    <scope>NUCLEOTIDE SEQUENCE [LARGE SCALE GENOMIC DNA]</scope>
    <source>
        <strain evidence="1 2">YC2-7</strain>
    </source>
</reference>
<keyword evidence="2" id="KW-1185">Reference proteome</keyword>
<dbReference type="Proteomes" id="UP000535543">
    <property type="component" value="Unassembled WGS sequence"/>
</dbReference>
<dbReference type="EMBL" id="VCQU01000003">
    <property type="protein sequence ID" value="NMN95612.1"/>
    <property type="molecule type" value="Genomic_DNA"/>
</dbReference>